<protein>
    <submittedName>
        <fullName evidence="2">Uncharacterized protein</fullName>
    </submittedName>
</protein>
<keyword evidence="1" id="KW-0812">Transmembrane</keyword>
<keyword evidence="3" id="KW-1185">Reference proteome</keyword>
<evidence type="ECO:0000313" key="3">
    <source>
        <dbReference type="Proteomes" id="UP000000424"/>
    </source>
</evidence>
<feature type="transmembrane region" description="Helical" evidence="1">
    <location>
        <begin position="36"/>
        <end position="54"/>
    </location>
</feature>
<sequence length="56" mass="6258">MGSESLLISLGDALGTLPKHRGSVRDKNKGPSGRLVLIRATYLYSYRFLLILIIRK</sequence>
<dbReference type="Proteomes" id="UP000000424">
    <property type="component" value="Chromosome"/>
</dbReference>
<proteinExistence type="predicted"/>
<keyword evidence="1" id="KW-1133">Transmembrane helix</keyword>
<organism evidence="2 3">
    <name type="scientific">Chlamydia pneumoniae</name>
    <name type="common">Chlamydophila pneumoniae</name>
    <dbReference type="NCBI Taxonomy" id="83558"/>
    <lineage>
        <taxon>Bacteria</taxon>
        <taxon>Pseudomonadati</taxon>
        <taxon>Chlamydiota</taxon>
        <taxon>Chlamydiia</taxon>
        <taxon>Chlamydiales</taxon>
        <taxon>Chlamydiaceae</taxon>
        <taxon>Chlamydia/Chlamydophila group</taxon>
        <taxon>Chlamydia</taxon>
    </lineage>
</organism>
<gene>
    <name evidence="2" type="ordered locus">CpB0483</name>
</gene>
<reference evidence="2" key="1">
    <citation type="submission" date="2002-05" db="EMBL/GenBank/DDBJ databases">
        <title>The genome sequence of Chlamydia pneumoniae TW183 and comparison with other Chlamydia strains based on whole genome sequence analysis.</title>
        <authorList>
            <person name="Geng M.M."/>
            <person name="Schuhmacher A."/>
            <person name="Muehldorfer I."/>
            <person name="Bensch K.W."/>
            <person name="Schaefer K.P."/>
            <person name="Schneider S."/>
            <person name="Pohl T."/>
            <person name="Essig A."/>
            <person name="Marre R."/>
            <person name="Melchers K."/>
        </authorList>
    </citation>
    <scope>NUCLEOTIDE SEQUENCE [LARGE SCALE GENOMIC DNA]</scope>
    <source>
        <strain evidence="2">TW-183</strain>
    </source>
</reference>
<keyword evidence="1" id="KW-0472">Membrane</keyword>
<name>A0ABN3YRB1_CHLPN</name>
<dbReference type="EMBL" id="AE009440">
    <property type="protein sequence ID" value="AAP98414.1"/>
    <property type="molecule type" value="Genomic_DNA"/>
</dbReference>
<accession>A0ABN3YRB1</accession>
<evidence type="ECO:0000313" key="2">
    <source>
        <dbReference type="EMBL" id="AAP98414.1"/>
    </source>
</evidence>
<evidence type="ECO:0000256" key="1">
    <source>
        <dbReference type="SAM" id="Phobius"/>
    </source>
</evidence>